<dbReference type="InterPro" id="IPR051019">
    <property type="entry name" value="VLCFA-Steroid_DH"/>
</dbReference>
<dbReference type="Proteomes" id="UP000516173">
    <property type="component" value="Chromosome"/>
</dbReference>
<dbReference type="Gene3D" id="3.40.50.720">
    <property type="entry name" value="NAD(P)-binding Rossmann-like Domain"/>
    <property type="match status" value="1"/>
</dbReference>
<dbReference type="PRINTS" id="PR00081">
    <property type="entry name" value="GDHRDH"/>
</dbReference>
<dbReference type="PANTHER" id="PTHR43899:SF13">
    <property type="entry name" value="RH59310P"/>
    <property type="match status" value="1"/>
</dbReference>
<keyword evidence="6" id="KW-1185">Reference proteome</keyword>
<protein>
    <submittedName>
        <fullName evidence="5">Dehydrogenase</fullName>
    </submittedName>
</protein>
<dbReference type="AlphaFoldDB" id="A0A7G1KNP8"/>
<sequence>MPFTPARSLITGASAGIGAALAHGLARRGSDLILVARREDRLRRLAAELETTHAVKCQVIGLDLAEERAGQRLRAAVDGDIDLLVNNAGVATQGPFVDAEAQELDRVLSVDVAALVDICHAFLPGMIRRQEGTIVNVSSTTAFQPVPSLAVYAAAKAFVLSFTQALWYEARPHHVRVIALAPGPTRTEFFDVIGENAAIVGTTQTSDEVAATALRALDRPMVPLYVVSGTRNKLLAHLAQVTPNRLLLPFISRFMRGLDS</sequence>
<dbReference type="EMBL" id="AP023396">
    <property type="protein sequence ID" value="BCK56166.1"/>
    <property type="molecule type" value="Genomic_DNA"/>
</dbReference>
<dbReference type="SUPFAM" id="SSF51735">
    <property type="entry name" value="NAD(P)-binding Rossmann-fold domains"/>
    <property type="match status" value="1"/>
</dbReference>
<dbReference type="SMART" id="SM00822">
    <property type="entry name" value="PKS_KR"/>
    <property type="match status" value="1"/>
</dbReference>
<evidence type="ECO:0000313" key="6">
    <source>
        <dbReference type="Proteomes" id="UP000516173"/>
    </source>
</evidence>
<dbReference type="InterPro" id="IPR002347">
    <property type="entry name" value="SDR_fam"/>
</dbReference>
<dbReference type="PANTHER" id="PTHR43899">
    <property type="entry name" value="RH59310P"/>
    <property type="match status" value="1"/>
</dbReference>
<evidence type="ECO:0000313" key="5">
    <source>
        <dbReference type="EMBL" id="BCK56166.1"/>
    </source>
</evidence>
<accession>A0A7G1KNP8</accession>
<evidence type="ECO:0000259" key="4">
    <source>
        <dbReference type="SMART" id="SM00822"/>
    </source>
</evidence>
<gene>
    <name evidence="5" type="ORF">NWFMUON74_39380</name>
</gene>
<reference evidence="5 6" key="1">
    <citation type="submission" date="2020-08" db="EMBL/GenBank/DDBJ databases">
        <title>Genome Sequencing of Nocardia wallacei strain FMUON74 and assembly.</title>
        <authorList>
            <person name="Toyokawa M."/>
            <person name="Uesaka K."/>
        </authorList>
    </citation>
    <scope>NUCLEOTIDE SEQUENCE [LARGE SCALE GENOMIC DNA]</scope>
    <source>
        <strain evidence="5 6">FMUON74</strain>
    </source>
</reference>
<comment type="similarity">
    <text evidence="1 3">Belongs to the short-chain dehydrogenases/reductases (SDR) family.</text>
</comment>
<keyword evidence="2" id="KW-0560">Oxidoreductase</keyword>
<name>A0A7G1KNP8_9NOCA</name>
<dbReference type="Pfam" id="PF00106">
    <property type="entry name" value="adh_short"/>
    <property type="match status" value="1"/>
</dbReference>
<evidence type="ECO:0000256" key="3">
    <source>
        <dbReference type="RuleBase" id="RU000363"/>
    </source>
</evidence>
<dbReference type="KEGG" id="nwl:NWFMUON74_39380"/>
<dbReference type="GeneID" id="80348436"/>
<evidence type="ECO:0000256" key="2">
    <source>
        <dbReference type="ARBA" id="ARBA00023002"/>
    </source>
</evidence>
<dbReference type="RefSeq" id="WP_187683293.1">
    <property type="nucleotide sequence ID" value="NZ_AP023396.1"/>
</dbReference>
<organism evidence="5 6">
    <name type="scientific">Nocardia wallacei</name>
    <dbReference type="NCBI Taxonomy" id="480035"/>
    <lineage>
        <taxon>Bacteria</taxon>
        <taxon>Bacillati</taxon>
        <taxon>Actinomycetota</taxon>
        <taxon>Actinomycetes</taxon>
        <taxon>Mycobacteriales</taxon>
        <taxon>Nocardiaceae</taxon>
        <taxon>Nocardia</taxon>
    </lineage>
</organism>
<dbReference type="InterPro" id="IPR057326">
    <property type="entry name" value="KR_dom"/>
</dbReference>
<dbReference type="PRINTS" id="PR00080">
    <property type="entry name" value="SDRFAMILY"/>
</dbReference>
<proteinExistence type="inferred from homology"/>
<dbReference type="PIRSF" id="PIRSF000126">
    <property type="entry name" value="11-beta-HSD1"/>
    <property type="match status" value="1"/>
</dbReference>
<feature type="domain" description="Ketoreductase" evidence="4">
    <location>
        <begin position="6"/>
        <end position="187"/>
    </location>
</feature>
<evidence type="ECO:0000256" key="1">
    <source>
        <dbReference type="ARBA" id="ARBA00006484"/>
    </source>
</evidence>
<dbReference type="InterPro" id="IPR036291">
    <property type="entry name" value="NAD(P)-bd_dom_sf"/>
</dbReference>
<dbReference type="GO" id="GO:0016491">
    <property type="term" value="F:oxidoreductase activity"/>
    <property type="evidence" value="ECO:0007669"/>
    <property type="project" value="UniProtKB-KW"/>
</dbReference>